<dbReference type="EMBL" id="BPWL01000006">
    <property type="protein sequence ID" value="GJJ10902.1"/>
    <property type="molecule type" value="Genomic_DNA"/>
</dbReference>
<keyword evidence="3" id="KW-1185">Reference proteome</keyword>
<organism evidence="2 3">
    <name type="scientific">Clathrus columnatus</name>
    <dbReference type="NCBI Taxonomy" id="1419009"/>
    <lineage>
        <taxon>Eukaryota</taxon>
        <taxon>Fungi</taxon>
        <taxon>Dikarya</taxon>
        <taxon>Basidiomycota</taxon>
        <taxon>Agaricomycotina</taxon>
        <taxon>Agaricomycetes</taxon>
        <taxon>Phallomycetidae</taxon>
        <taxon>Phallales</taxon>
        <taxon>Clathraceae</taxon>
        <taxon>Clathrus</taxon>
    </lineage>
</organism>
<evidence type="ECO:0000313" key="2">
    <source>
        <dbReference type="EMBL" id="GJJ10902.1"/>
    </source>
</evidence>
<dbReference type="AlphaFoldDB" id="A0AAV5ABE6"/>
<gene>
    <name evidence="2" type="ORF">Clacol_005130</name>
</gene>
<accession>A0AAV5ABE6</accession>
<protein>
    <submittedName>
        <fullName evidence="2">Uncharacterized protein</fullName>
    </submittedName>
</protein>
<evidence type="ECO:0000256" key="1">
    <source>
        <dbReference type="SAM" id="MobiDB-lite"/>
    </source>
</evidence>
<name>A0AAV5ABE6_9AGAM</name>
<reference evidence="2" key="1">
    <citation type="submission" date="2021-10" db="EMBL/GenBank/DDBJ databases">
        <title>De novo Genome Assembly of Clathrus columnatus (Basidiomycota, Fungi) Using Illumina and Nanopore Sequence Data.</title>
        <authorList>
            <person name="Ogiso-Tanaka E."/>
            <person name="Itagaki H."/>
            <person name="Hosoya T."/>
            <person name="Hosaka K."/>
        </authorList>
    </citation>
    <scope>NUCLEOTIDE SEQUENCE</scope>
    <source>
        <strain evidence="2">MO-923</strain>
    </source>
</reference>
<proteinExistence type="predicted"/>
<feature type="region of interest" description="Disordered" evidence="1">
    <location>
        <begin position="1"/>
        <end position="23"/>
    </location>
</feature>
<sequence length="58" mass="5894">MTDAPPIFGKLGNEPKVGNRDASPLGPLLQATVKIGVNKSKGIVKAVTPLAPCGIIEA</sequence>
<evidence type="ECO:0000313" key="3">
    <source>
        <dbReference type="Proteomes" id="UP001050691"/>
    </source>
</evidence>
<comment type="caution">
    <text evidence="2">The sequence shown here is derived from an EMBL/GenBank/DDBJ whole genome shotgun (WGS) entry which is preliminary data.</text>
</comment>
<dbReference type="Proteomes" id="UP001050691">
    <property type="component" value="Unassembled WGS sequence"/>
</dbReference>